<dbReference type="PANTHER" id="PTHR35601">
    <property type="entry name" value="TOXIN RELE"/>
    <property type="match status" value="1"/>
</dbReference>
<organism evidence="3 4">
    <name type="scientific">Pseudomonas ulcerans</name>
    <dbReference type="NCBI Taxonomy" id="3115852"/>
    <lineage>
        <taxon>Bacteria</taxon>
        <taxon>Pseudomonadati</taxon>
        <taxon>Pseudomonadota</taxon>
        <taxon>Gammaproteobacteria</taxon>
        <taxon>Pseudomonadales</taxon>
        <taxon>Pseudomonadaceae</taxon>
        <taxon>Pseudomonas</taxon>
    </lineage>
</organism>
<evidence type="ECO:0000256" key="2">
    <source>
        <dbReference type="ARBA" id="ARBA00022649"/>
    </source>
</evidence>
<comment type="caution">
    <text evidence="3">The sequence shown here is derived from an EMBL/GenBank/DDBJ whole genome shotgun (WGS) entry which is preliminary data.</text>
</comment>
<evidence type="ECO:0000313" key="3">
    <source>
        <dbReference type="EMBL" id="MEE1936277.1"/>
    </source>
</evidence>
<keyword evidence="2" id="KW-1277">Toxin-antitoxin system</keyword>
<dbReference type="InterPro" id="IPR007712">
    <property type="entry name" value="RelE/ParE_toxin"/>
</dbReference>
<dbReference type="PANTHER" id="PTHR35601:SF2">
    <property type="entry name" value="MRNA INTERFERASE TOXIN RELE"/>
    <property type="match status" value="1"/>
</dbReference>
<reference evidence="3 4" key="1">
    <citation type="submission" date="2024-01" db="EMBL/GenBank/DDBJ databases">
        <title>Unpublished Manusciprt.</title>
        <authorList>
            <person name="Duman M."/>
            <person name="Valdes E.G."/>
            <person name="Ajmi N."/>
            <person name="Altun S."/>
            <person name="Saticioglu I.B."/>
        </authorList>
    </citation>
    <scope>NUCLEOTIDE SEQUENCE [LARGE SCALE GENOMIC DNA]</scope>
    <source>
        <strain evidence="3 4">148P</strain>
    </source>
</reference>
<dbReference type="Gene3D" id="3.30.2310.20">
    <property type="entry name" value="RelE-like"/>
    <property type="match status" value="1"/>
</dbReference>
<evidence type="ECO:0000256" key="1">
    <source>
        <dbReference type="ARBA" id="ARBA00006226"/>
    </source>
</evidence>
<dbReference type="EMBL" id="JAZDQJ010000035">
    <property type="protein sequence ID" value="MEE1936277.1"/>
    <property type="molecule type" value="Genomic_DNA"/>
</dbReference>
<comment type="similarity">
    <text evidence="1">Belongs to the RelE toxin family.</text>
</comment>
<keyword evidence="4" id="KW-1185">Reference proteome</keyword>
<proteinExistence type="inferred from homology"/>
<accession>A0ABU7HXI4</accession>
<dbReference type="Pfam" id="PF05016">
    <property type="entry name" value="ParE_toxin"/>
    <property type="match status" value="1"/>
</dbReference>
<dbReference type="RefSeq" id="WP_330076963.1">
    <property type="nucleotide sequence ID" value="NZ_JAZDQJ010000035.1"/>
</dbReference>
<sequence>MSSSQMPKEAANEYVLEFNLRARKEFDRLDAAIRLQLAKKLKSRLAGPRVESDKLSGMPDCYKIKLRSSGHRLVYQVIDRHLVVLVIAVGKREKNQVYETAISRVTH</sequence>
<dbReference type="SUPFAM" id="SSF143011">
    <property type="entry name" value="RelE-like"/>
    <property type="match status" value="1"/>
</dbReference>
<protein>
    <submittedName>
        <fullName evidence="3">Type II toxin-antitoxin system RelE/ParE family toxin</fullName>
    </submittedName>
</protein>
<name>A0ABU7HXI4_9PSED</name>
<dbReference type="Proteomes" id="UP001335100">
    <property type="component" value="Unassembled WGS sequence"/>
</dbReference>
<evidence type="ECO:0000313" key="4">
    <source>
        <dbReference type="Proteomes" id="UP001335100"/>
    </source>
</evidence>
<gene>
    <name evidence="3" type="ORF">V0R50_23880</name>
</gene>
<dbReference type="InterPro" id="IPR035093">
    <property type="entry name" value="RelE/ParE_toxin_dom_sf"/>
</dbReference>